<gene>
    <name evidence="2" type="ORF">HAX54_029097</name>
</gene>
<protein>
    <submittedName>
        <fullName evidence="2">Uncharacterized protein</fullName>
    </submittedName>
</protein>
<keyword evidence="3" id="KW-1185">Reference proteome</keyword>
<accession>A0ABS8RKS6</accession>
<proteinExistence type="predicted"/>
<evidence type="ECO:0000256" key="1">
    <source>
        <dbReference type="SAM" id="MobiDB-lite"/>
    </source>
</evidence>
<sequence length="105" mass="12160">MAIPALIIWQLWKRRNAIKHGEKMSLYKVVRVINRYVGLLAKSRYPWMQALPQQWTMMVTYLEEYTPTIMCRVVQWKNPRVGIGDTNRLTDHDKGAGGEVGGTVE</sequence>
<reference evidence="2 3" key="1">
    <citation type="journal article" date="2021" name="BMC Genomics">
        <title>Datura genome reveals duplications of psychoactive alkaloid biosynthetic genes and high mutation rate following tissue culture.</title>
        <authorList>
            <person name="Rajewski A."/>
            <person name="Carter-House D."/>
            <person name="Stajich J."/>
            <person name="Litt A."/>
        </authorList>
    </citation>
    <scope>NUCLEOTIDE SEQUENCE [LARGE SCALE GENOMIC DNA]</scope>
    <source>
        <strain evidence="2">AR-01</strain>
    </source>
</reference>
<evidence type="ECO:0000313" key="3">
    <source>
        <dbReference type="Proteomes" id="UP000823775"/>
    </source>
</evidence>
<organism evidence="2 3">
    <name type="scientific">Datura stramonium</name>
    <name type="common">Jimsonweed</name>
    <name type="synonym">Common thornapple</name>
    <dbReference type="NCBI Taxonomy" id="4076"/>
    <lineage>
        <taxon>Eukaryota</taxon>
        <taxon>Viridiplantae</taxon>
        <taxon>Streptophyta</taxon>
        <taxon>Embryophyta</taxon>
        <taxon>Tracheophyta</taxon>
        <taxon>Spermatophyta</taxon>
        <taxon>Magnoliopsida</taxon>
        <taxon>eudicotyledons</taxon>
        <taxon>Gunneridae</taxon>
        <taxon>Pentapetalae</taxon>
        <taxon>asterids</taxon>
        <taxon>lamiids</taxon>
        <taxon>Solanales</taxon>
        <taxon>Solanaceae</taxon>
        <taxon>Solanoideae</taxon>
        <taxon>Datureae</taxon>
        <taxon>Datura</taxon>
    </lineage>
</organism>
<evidence type="ECO:0000313" key="2">
    <source>
        <dbReference type="EMBL" id="MCD7447423.1"/>
    </source>
</evidence>
<comment type="caution">
    <text evidence="2">The sequence shown here is derived from an EMBL/GenBank/DDBJ whole genome shotgun (WGS) entry which is preliminary data.</text>
</comment>
<dbReference type="EMBL" id="JACEIK010000036">
    <property type="protein sequence ID" value="MCD7447423.1"/>
    <property type="molecule type" value="Genomic_DNA"/>
</dbReference>
<dbReference type="Proteomes" id="UP000823775">
    <property type="component" value="Unassembled WGS sequence"/>
</dbReference>
<name>A0ABS8RKS6_DATST</name>
<feature type="region of interest" description="Disordered" evidence="1">
    <location>
        <begin position="82"/>
        <end position="105"/>
    </location>
</feature>